<dbReference type="AlphaFoldDB" id="A0AAV5T0S5"/>
<organism evidence="2 3">
    <name type="scientific">Pristionchus entomophagus</name>
    <dbReference type="NCBI Taxonomy" id="358040"/>
    <lineage>
        <taxon>Eukaryota</taxon>
        <taxon>Metazoa</taxon>
        <taxon>Ecdysozoa</taxon>
        <taxon>Nematoda</taxon>
        <taxon>Chromadorea</taxon>
        <taxon>Rhabditida</taxon>
        <taxon>Rhabditina</taxon>
        <taxon>Diplogasteromorpha</taxon>
        <taxon>Diplogasteroidea</taxon>
        <taxon>Neodiplogasteridae</taxon>
        <taxon>Pristionchus</taxon>
    </lineage>
</organism>
<proteinExistence type="predicted"/>
<evidence type="ECO:0000256" key="1">
    <source>
        <dbReference type="SAM" id="MobiDB-lite"/>
    </source>
</evidence>
<feature type="compositionally biased region" description="Low complexity" evidence="1">
    <location>
        <begin position="10"/>
        <end position="30"/>
    </location>
</feature>
<keyword evidence="3" id="KW-1185">Reference proteome</keyword>
<dbReference type="EMBL" id="BTSX01000003">
    <property type="protein sequence ID" value="GMS88142.1"/>
    <property type="molecule type" value="Genomic_DNA"/>
</dbReference>
<evidence type="ECO:0000313" key="2">
    <source>
        <dbReference type="EMBL" id="GMS88142.1"/>
    </source>
</evidence>
<dbReference type="Proteomes" id="UP001432027">
    <property type="component" value="Unassembled WGS sequence"/>
</dbReference>
<evidence type="ECO:0000313" key="3">
    <source>
        <dbReference type="Proteomes" id="UP001432027"/>
    </source>
</evidence>
<feature type="non-terminal residue" evidence="2">
    <location>
        <position position="1"/>
    </location>
</feature>
<accession>A0AAV5T0S5</accession>
<feature type="compositionally biased region" description="Low complexity" evidence="1">
    <location>
        <begin position="309"/>
        <end position="322"/>
    </location>
</feature>
<sequence length="351" mass="35138">QSNLHDNDDSAAAGAGHSSSTPGSTHSSSADGGLKRKSGVEMVVVPSAGHSAVSAAAAAAAASAAASLHASGLSINASGARHSSLSMTPRGSLTAGTPLGVVVGPSASAPALAGTGGPGGSLGQHSPAIRRPAAMEAMASPRLIMQHQQQQQAAAAAAAAQIGARPPHCCTACAALPAAAAATLARDCSPTLGGRNSSCSPLAGAATRAARAAHAATGRSRAQEVDRVLRGAVGVGRRGRRHDGRRRTQHLPGYGRGTVVRELGRSSPRPVRLLLLLSAIVVHRGHNAAVDLRPGRHRRHLVLRSGTVGDSNGASPSSSCGSDRPQHLCLLLQTIQLGRRKRLGIRGALVG</sequence>
<protein>
    <submittedName>
        <fullName evidence="2">Uncharacterized protein</fullName>
    </submittedName>
</protein>
<reference evidence="2" key="1">
    <citation type="submission" date="2023-10" db="EMBL/GenBank/DDBJ databases">
        <title>Genome assembly of Pristionchus species.</title>
        <authorList>
            <person name="Yoshida K."/>
            <person name="Sommer R.J."/>
        </authorList>
    </citation>
    <scope>NUCLEOTIDE SEQUENCE</scope>
    <source>
        <strain evidence="2">RS0144</strain>
    </source>
</reference>
<gene>
    <name evidence="2" type="ORF">PENTCL1PPCAC_10317</name>
</gene>
<feature type="region of interest" description="Disordered" evidence="1">
    <location>
        <begin position="304"/>
        <end position="323"/>
    </location>
</feature>
<name>A0AAV5T0S5_9BILA</name>
<feature type="region of interest" description="Disordered" evidence="1">
    <location>
        <begin position="1"/>
        <end position="35"/>
    </location>
</feature>
<comment type="caution">
    <text evidence="2">The sequence shown here is derived from an EMBL/GenBank/DDBJ whole genome shotgun (WGS) entry which is preliminary data.</text>
</comment>